<gene>
    <name evidence="2" type="ORF">NBG84_07400</name>
</gene>
<dbReference type="Proteomes" id="UP001431429">
    <property type="component" value="Unassembled WGS sequence"/>
</dbReference>
<feature type="region of interest" description="Disordered" evidence="1">
    <location>
        <begin position="39"/>
        <end position="68"/>
    </location>
</feature>
<comment type="caution">
    <text evidence="2">The sequence shown here is derived from an EMBL/GenBank/DDBJ whole genome shotgun (WGS) entry which is preliminary data.</text>
</comment>
<accession>A0ABT0UI85</accession>
<name>A0ABT0UI85_9ACTN</name>
<feature type="compositionally biased region" description="Polar residues" evidence="1">
    <location>
        <begin position="54"/>
        <end position="63"/>
    </location>
</feature>
<evidence type="ECO:0000313" key="2">
    <source>
        <dbReference type="EMBL" id="MCM2388140.1"/>
    </source>
</evidence>
<protein>
    <submittedName>
        <fullName evidence="2">Uncharacterized protein</fullName>
    </submittedName>
</protein>
<reference evidence="2" key="1">
    <citation type="submission" date="2022-06" db="EMBL/GenBank/DDBJ databases">
        <title>Genome public.</title>
        <authorList>
            <person name="Sun Q."/>
        </authorList>
    </citation>
    <scope>NUCLEOTIDE SEQUENCE</scope>
    <source>
        <strain evidence="2">CWNU-1</strain>
    </source>
</reference>
<dbReference type="RefSeq" id="WP_250918495.1">
    <property type="nucleotide sequence ID" value="NZ_JAMQAW010000007.1"/>
</dbReference>
<sequence length="148" mass="16431">MADTDFPHDLRDAQARLHQTRAAYEELCRTLPCSVEPAGGWEGDKQLHSDRRSGTPTSPGNTDQQKEEKARLRDLLLELSTILATHEFWQTLRGPGWVAARMELKQNTPRACCRYGLSAAPGPPDTEQQLETLRFLRAPGPGPGARAD</sequence>
<feature type="compositionally biased region" description="Basic and acidic residues" evidence="1">
    <location>
        <begin position="42"/>
        <end position="53"/>
    </location>
</feature>
<evidence type="ECO:0000256" key="1">
    <source>
        <dbReference type="SAM" id="MobiDB-lite"/>
    </source>
</evidence>
<evidence type="ECO:0000313" key="3">
    <source>
        <dbReference type="Proteomes" id="UP001431429"/>
    </source>
</evidence>
<keyword evidence="3" id="KW-1185">Reference proteome</keyword>
<organism evidence="2 3">
    <name type="scientific">Streptomyces albipurpureus</name>
    <dbReference type="NCBI Taxonomy" id="2897419"/>
    <lineage>
        <taxon>Bacteria</taxon>
        <taxon>Bacillati</taxon>
        <taxon>Actinomycetota</taxon>
        <taxon>Actinomycetes</taxon>
        <taxon>Kitasatosporales</taxon>
        <taxon>Streptomycetaceae</taxon>
        <taxon>Streptomyces</taxon>
    </lineage>
</organism>
<proteinExistence type="predicted"/>
<dbReference type="EMBL" id="JAMQAW010000007">
    <property type="protein sequence ID" value="MCM2388140.1"/>
    <property type="molecule type" value="Genomic_DNA"/>
</dbReference>